<comment type="similarity">
    <text evidence="2">Belongs to the acyltransferase 3 family.</text>
</comment>
<evidence type="ECO:0000256" key="3">
    <source>
        <dbReference type="ARBA" id="ARBA00022475"/>
    </source>
</evidence>
<dbReference type="AlphaFoldDB" id="A0A918PWG9"/>
<keyword evidence="4 7" id="KW-0812">Transmembrane</keyword>
<dbReference type="PANTHER" id="PTHR40074:SF2">
    <property type="entry name" value="O-ACETYLTRANSFERASE WECH"/>
    <property type="match status" value="1"/>
</dbReference>
<evidence type="ECO:0000256" key="4">
    <source>
        <dbReference type="ARBA" id="ARBA00022692"/>
    </source>
</evidence>
<feature type="transmembrane region" description="Helical" evidence="7">
    <location>
        <begin position="20"/>
        <end position="38"/>
    </location>
</feature>
<feature type="transmembrane region" description="Helical" evidence="7">
    <location>
        <begin position="58"/>
        <end position="76"/>
    </location>
</feature>
<dbReference type="PANTHER" id="PTHR40074">
    <property type="entry name" value="O-ACETYLTRANSFERASE WECH"/>
    <property type="match status" value="1"/>
</dbReference>
<gene>
    <name evidence="9" type="ORF">GCM10011273_08110</name>
</gene>
<comment type="subcellular location">
    <subcellularLocation>
        <location evidence="1">Cell membrane</location>
        <topology evidence="1">Multi-pass membrane protein</topology>
    </subcellularLocation>
</comment>
<feature type="transmembrane region" description="Helical" evidence="7">
    <location>
        <begin position="216"/>
        <end position="238"/>
    </location>
</feature>
<dbReference type="GO" id="GO:0016413">
    <property type="term" value="F:O-acetyltransferase activity"/>
    <property type="evidence" value="ECO:0007669"/>
    <property type="project" value="TreeGrafter"/>
</dbReference>
<evidence type="ECO:0000313" key="9">
    <source>
        <dbReference type="EMBL" id="GGZ25153.1"/>
    </source>
</evidence>
<sequence length="340" mass="38419">MTGAVSEAAIPKITGSTRLAGIDLFRFLAFVAVLIIHTVSQTEGVININSLAQHASRFAVPFYFIVSGYFFCRFSGPAFEGIKKVIFRIMPVYFFWLLIYLVFFPKGWPWFTGIHRIAEFLVGGGSIGYHLWFLPTLASSLVVYLILRPLGFKVMFAVAAILFAVGLMFGPYREMLGLPSLRIKGFHWYTRNGPFFSFLFVVAGAYIATYKARIGLGAAAGLAILGLGLQILESYLLWRFAEGTFLSTDFTVGTALFGVGIFFIALRWPERLTHPWLLHMGRLNLWMYCIHMAFIHILRLWFDIYVPAQMAMVFGGALALTIASAYLAERWRFIPRSMIY</sequence>
<keyword evidence="5 7" id="KW-1133">Transmembrane helix</keyword>
<keyword evidence="10" id="KW-1185">Reference proteome</keyword>
<feature type="transmembrane region" description="Helical" evidence="7">
    <location>
        <begin position="244"/>
        <end position="265"/>
    </location>
</feature>
<feature type="transmembrane region" description="Helical" evidence="7">
    <location>
        <begin position="285"/>
        <end position="302"/>
    </location>
</feature>
<keyword evidence="3" id="KW-1003">Cell membrane</keyword>
<organism evidence="9 10">
    <name type="scientific">Asticcacaulis endophyticus</name>
    <dbReference type="NCBI Taxonomy" id="1395890"/>
    <lineage>
        <taxon>Bacteria</taxon>
        <taxon>Pseudomonadati</taxon>
        <taxon>Pseudomonadota</taxon>
        <taxon>Alphaproteobacteria</taxon>
        <taxon>Caulobacterales</taxon>
        <taxon>Caulobacteraceae</taxon>
        <taxon>Asticcacaulis</taxon>
    </lineage>
</organism>
<reference evidence="9" key="2">
    <citation type="submission" date="2020-09" db="EMBL/GenBank/DDBJ databases">
        <authorList>
            <person name="Sun Q."/>
            <person name="Kim S."/>
        </authorList>
    </citation>
    <scope>NUCLEOTIDE SEQUENCE</scope>
    <source>
        <strain evidence="9">KCTC 32296</strain>
    </source>
</reference>
<feature type="domain" description="Acyltransferase 3" evidence="8">
    <location>
        <begin position="20"/>
        <end position="325"/>
    </location>
</feature>
<evidence type="ECO:0000256" key="5">
    <source>
        <dbReference type="ARBA" id="ARBA00022989"/>
    </source>
</evidence>
<accession>A0A918PWG9</accession>
<evidence type="ECO:0000313" key="10">
    <source>
        <dbReference type="Proteomes" id="UP000662572"/>
    </source>
</evidence>
<feature type="transmembrane region" description="Helical" evidence="7">
    <location>
        <begin position="154"/>
        <end position="172"/>
    </location>
</feature>
<evidence type="ECO:0000256" key="6">
    <source>
        <dbReference type="ARBA" id="ARBA00023136"/>
    </source>
</evidence>
<keyword evidence="6 7" id="KW-0472">Membrane</keyword>
<dbReference type="InterPro" id="IPR002656">
    <property type="entry name" value="Acyl_transf_3_dom"/>
</dbReference>
<reference evidence="9" key="1">
    <citation type="journal article" date="2014" name="Int. J. Syst. Evol. Microbiol.">
        <title>Complete genome sequence of Corynebacterium casei LMG S-19264T (=DSM 44701T), isolated from a smear-ripened cheese.</title>
        <authorList>
            <consortium name="US DOE Joint Genome Institute (JGI-PGF)"/>
            <person name="Walter F."/>
            <person name="Albersmeier A."/>
            <person name="Kalinowski J."/>
            <person name="Ruckert C."/>
        </authorList>
    </citation>
    <scope>NUCLEOTIDE SEQUENCE</scope>
    <source>
        <strain evidence="9">KCTC 32296</strain>
    </source>
</reference>
<evidence type="ECO:0000256" key="2">
    <source>
        <dbReference type="ARBA" id="ARBA00007400"/>
    </source>
</evidence>
<dbReference type="Pfam" id="PF01757">
    <property type="entry name" value="Acyl_transf_3"/>
    <property type="match status" value="1"/>
</dbReference>
<evidence type="ECO:0000256" key="1">
    <source>
        <dbReference type="ARBA" id="ARBA00004651"/>
    </source>
</evidence>
<dbReference type="Proteomes" id="UP000662572">
    <property type="component" value="Unassembled WGS sequence"/>
</dbReference>
<evidence type="ECO:0000256" key="7">
    <source>
        <dbReference type="SAM" id="Phobius"/>
    </source>
</evidence>
<feature type="transmembrane region" description="Helical" evidence="7">
    <location>
        <begin position="192"/>
        <end position="209"/>
    </location>
</feature>
<dbReference type="GO" id="GO:0009246">
    <property type="term" value="P:enterobacterial common antigen biosynthetic process"/>
    <property type="evidence" value="ECO:0007669"/>
    <property type="project" value="TreeGrafter"/>
</dbReference>
<feature type="transmembrane region" description="Helical" evidence="7">
    <location>
        <begin position="308"/>
        <end position="328"/>
    </location>
</feature>
<feature type="transmembrane region" description="Helical" evidence="7">
    <location>
        <begin position="85"/>
        <end position="103"/>
    </location>
</feature>
<evidence type="ECO:0000259" key="8">
    <source>
        <dbReference type="Pfam" id="PF01757"/>
    </source>
</evidence>
<dbReference type="RefSeq" id="WP_189485071.1">
    <property type="nucleotide sequence ID" value="NZ_BMZB01000001.1"/>
</dbReference>
<dbReference type="EMBL" id="BMZB01000001">
    <property type="protein sequence ID" value="GGZ25153.1"/>
    <property type="molecule type" value="Genomic_DNA"/>
</dbReference>
<protein>
    <submittedName>
        <fullName evidence="9">Fucose 4-O-acetylase</fullName>
    </submittedName>
</protein>
<proteinExistence type="inferred from homology"/>
<comment type="caution">
    <text evidence="9">The sequence shown here is derived from an EMBL/GenBank/DDBJ whole genome shotgun (WGS) entry which is preliminary data.</text>
</comment>
<feature type="transmembrane region" description="Helical" evidence="7">
    <location>
        <begin position="129"/>
        <end position="147"/>
    </location>
</feature>
<dbReference type="GO" id="GO:0005886">
    <property type="term" value="C:plasma membrane"/>
    <property type="evidence" value="ECO:0007669"/>
    <property type="project" value="UniProtKB-SubCell"/>
</dbReference>
<name>A0A918PWG9_9CAUL</name>